<proteinExistence type="predicted"/>
<keyword evidence="1" id="KW-1133">Transmembrane helix</keyword>
<feature type="transmembrane region" description="Helical" evidence="1">
    <location>
        <begin position="5"/>
        <end position="25"/>
    </location>
</feature>
<dbReference type="Proteomes" id="UP000032552">
    <property type="component" value="Unassembled WGS sequence"/>
</dbReference>
<reference evidence="3" key="1">
    <citation type="submission" date="2014-05" db="EMBL/GenBank/DDBJ databases">
        <title>Whole genome sequencing of Lactobacillus casei NRIC0644.</title>
        <authorList>
            <person name="Atarashi H."/>
            <person name="Yoshida Y."/>
            <person name="Fujimura S."/>
            <person name="Tanaka N."/>
            <person name="Shiwa Y."/>
            <person name="Yoshikawa H."/>
            <person name="Okada S."/>
            <person name="Nakagawa J."/>
        </authorList>
    </citation>
    <scope>NUCLEOTIDE SEQUENCE [LARGE SCALE GENOMIC DNA]</scope>
    <source>
        <strain evidence="3">NRIC0644</strain>
    </source>
</reference>
<name>A0A0C9NVL4_LACPA</name>
<keyword evidence="1" id="KW-0472">Membrane</keyword>
<evidence type="ECO:0000313" key="3">
    <source>
        <dbReference type="Proteomes" id="UP000032552"/>
    </source>
</evidence>
<dbReference type="RefSeq" id="WP_003566793.1">
    <property type="nucleotide sequence ID" value="NZ_BAYM01000037.1"/>
</dbReference>
<evidence type="ECO:0000256" key="1">
    <source>
        <dbReference type="SAM" id="Phobius"/>
    </source>
</evidence>
<sequence length="68" mass="7472">MKKIWLSIAGVWLISVIYFIVYLTVPAMQVAVNASGLLSLVHGVMDLILLGGAFALIAGALYRIFHRR</sequence>
<dbReference type="GeneID" id="57090756"/>
<accession>A0A0C9NVL4</accession>
<keyword evidence="1" id="KW-0812">Transmembrane</keyword>
<dbReference type="AlphaFoldDB" id="A0A0C9NVL4"/>
<comment type="caution">
    <text evidence="2">The sequence shown here is derived from an EMBL/GenBank/DDBJ whole genome shotgun (WGS) entry which is preliminary data.</text>
</comment>
<feature type="transmembrane region" description="Helical" evidence="1">
    <location>
        <begin position="37"/>
        <end position="62"/>
    </location>
</feature>
<evidence type="ECO:0000313" key="2">
    <source>
        <dbReference type="EMBL" id="GAN35985.1"/>
    </source>
</evidence>
<dbReference type="EMBL" id="BAYM01000037">
    <property type="protein sequence ID" value="GAN35985.1"/>
    <property type="molecule type" value="Genomic_DNA"/>
</dbReference>
<gene>
    <name evidence="2" type="ORF">LC0644_0574</name>
</gene>
<organism evidence="2 3">
    <name type="scientific">Lacticaseibacillus paracasei NRIC 0644</name>
    <dbReference type="NCBI Taxonomy" id="1435038"/>
    <lineage>
        <taxon>Bacteria</taxon>
        <taxon>Bacillati</taxon>
        <taxon>Bacillota</taxon>
        <taxon>Bacilli</taxon>
        <taxon>Lactobacillales</taxon>
        <taxon>Lactobacillaceae</taxon>
        <taxon>Lacticaseibacillus</taxon>
    </lineage>
</organism>
<protein>
    <submittedName>
        <fullName evidence="2">Uncharacterized protein</fullName>
    </submittedName>
</protein>